<keyword evidence="2" id="KW-1185">Reference proteome</keyword>
<evidence type="ECO:0000313" key="1">
    <source>
        <dbReference type="EMBL" id="UGO46122.1"/>
    </source>
</evidence>
<sequence length="132" mass="15654">MLMNQNINEKDDVHMKLQDGVKYIHNLNGTEFTLVEDYNGRWYLENWSDEGLKKTLSATREEMIDSLKKHYVKANDFTDAEKLTKYDEIHSWYLWLKRRTHDGKVDKCHVETFLKGLKKEIEGIDANDETKA</sequence>
<name>A0AAE8YP48_9CAUD</name>
<accession>A0AAE8YP48</accession>
<protein>
    <submittedName>
        <fullName evidence="1">Uncharacterized protein</fullName>
    </submittedName>
</protein>
<dbReference type="EMBL" id="OK499972">
    <property type="protein sequence ID" value="UGO46122.1"/>
    <property type="molecule type" value="Genomic_DNA"/>
</dbReference>
<evidence type="ECO:0000313" key="2">
    <source>
        <dbReference type="Proteomes" id="UP000827751"/>
    </source>
</evidence>
<organism evidence="1 2">
    <name type="scientific">Bacillus phage vB_BanS_Chewbecca</name>
    <dbReference type="NCBI Taxonomy" id="2894786"/>
    <lineage>
        <taxon>Viruses</taxon>
        <taxon>Duplodnaviria</taxon>
        <taxon>Heunggongvirae</taxon>
        <taxon>Uroviricota</taxon>
        <taxon>Caudoviricetes</taxon>
        <taxon>Joanripponvirinae</taxon>
        <taxon>Tsamsavirus</taxon>
        <taxon>Tsamsavirus chewbecca</taxon>
    </lineage>
</organism>
<reference evidence="1 2" key="1">
    <citation type="submission" date="2021-10" db="EMBL/GenBank/DDBJ databases">
        <authorList>
            <person name="Lavering E.D."/>
            <person name="James R."/>
            <person name="Fairhom J.D."/>
            <person name="Ogilvie B.H."/>
            <person name="Thurgood T.L."/>
            <person name="Robison R.A."/>
            <person name="Grose J.H."/>
        </authorList>
    </citation>
    <scope>NUCLEOTIDE SEQUENCE [LARGE SCALE GENOMIC DNA]</scope>
</reference>
<proteinExistence type="predicted"/>
<dbReference type="Proteomes" id="UP000827751">
    <property type="component" value="Segment"/>
</dbReference>
<gene>
    <name evidence="1" type="ORF">CHEWBECCA_39</name>
</gene>